<protein>
    <submittedName>
        <fullName evidence="2">Uncharacterized protein</fullName>
    </submittedName>
</protein>
<feature type="compositionally biased region" description="Polar residues" evidence="1">
    <location>
        <begin position="821"/>
        <end position="835"/>
    </location>
</feature>
<feature type="compositionally biased region" description="Polar residues" evidence="1">
    <location>
        <begin position="675"/>
        <end position="695"/>
    </location>
</feature>
<feature type="compositionally biased region" description="Low complexity" evidence="1">
    <location>
        <begin position="1283"/>
        <end position="1296"/>
    </location>
</feature>
<feature type="compositionally biased region" description="Basic and acidic residues" evidence="1">
    <location>
        <begin position="1024"/>
        <end position="1034"/>
    </location>
</feature>
<dbReference type="EMBL" id="JAAAIM010000117">
    <property type="protein sequence ID" value="KAG0294483.1"/>
    <property type="molecule type" value="Genomic_DNA"/>
</dbReference>
<feature type="compositionally biased region" description="Low complexity" evidence="1">
    <location>
        <begin position="1161"/>
        <end position="1173"/>
    </location>
</feature>
<feature type="compositionally biased region" description="Basic residues" evidence="1">
    <location>
        <begin position="191"/>
        <end position="202"/>
    </location>
</feature>
<feature type="compositionally biased region" description="Acidic residues" evidence="1">
    <location>
        <begin position="1297"/>
        <end position="1309"/>
    </location>
</feature>
<comment type="caution">
    <text evidence="2">The sequence shown here is derived from an EMBL/GenBank/DDBJ whole genome shotgun (WGS) entry which is preliminary data.</text>
</comment>
<feature type="compositionally biased region" description="Polar residues" evidence="1">
    <location>
        <begin position="758"/>
        <end position="767"/>
    </location>
</feature>
<feature type="compositionally biased region" description="Low complexity" evidence="1">
    <location>
        <begin position="615"/>
        <end position="630"/>
    </location>
</feature>
<organism evidence="2 3">
    <name type="scientific">Linnemannia gamsii</name>
    <dbReference type="NCBI Taxonomy" id="64522"/>
    <lineage>
        <taxon>Eukaryota</taxon>
        <taxon>Fungi</taxon>
        <taxon>Fungi incertae sedis</taxon>
        <taxon>Mucoromycota</taxon>
        <taxon>Mortierellomycotina</taxon>
        <taxon>Mortierellomycetes</taxon>
        <taxon>Mortierellales</taxon>
        <taxon>Mortierellaceae</taxon>
        <taxon>Linnemannia</taxon>
    </lineage>
</organism>
<feature type="compositionally biased region" description="Gly residues" evidence="1">
    <location>
        <begin position="1147"/>
        <end position="1156"/>
    </location>
</feature>
<feature type="region of interest" description="Disordered" evidence="1">
    <location>
        <begin position="66"/>
        <end position="93"/>
    </location>
</feature>
<keyword evidence="3" id="KW-1185">Reference proteome</keyword>
<feature type="region of interest" description="Disordered" evidence="1">
    <location>
        <begin position="279"/>
        <end position="327"/>
    </location>
</feature>
<feature type="region of interest" description="Disordered" evidence="1">
    <location>
        <begin position="1232"/>
        <end position="1318"/>
    </location>
</feature>
<feature type="region of interest" description="Disordered" evidence="1">
    <location>
        <begin position="821"/>
        <end position="876"/>
    </location>
</feature>
<name>A0ABQ7K9F4_9FUNG</name>
<evidence type="ECO:0000256" key="1">
    <source>
        <dbReference type="SAM" id="MobiDB-lite"/>
    </source>
</evidence>
<accession>A0ABQ7K9F4</accession>
<feature type="region of interest" description="Disordered" evidence="1">
    <location>
        <begin position="358"/>
        <end position="377"/>
    </location>
</feature>
<feature type="region of interest" description="Disordered" evidence="1">
    <location>
        <begin position="1075"/>
        <end position="1101"/>
    </location>
</feature>
<feature type="region of interest" description="Disordered" evidence="1">
    <location>
        <begin position="931"/>
        <end position="967"/>
    </location>
</feature>
<dbReference type="Proteomes" id="UP001194696">
    <property type="component" value="Unassembled WGS sequence"/>
</dbReference>
<evidence type="ECO:0000313" key="3">
    <source>
        <dbReference type="Proteomes" id="UP001194696"/>
    </source>
</evidence>
<feature type="compositionally biased region" description="Polar residues" evidence="1">
    <location>
        <begin position="173"/>
        <end position="188"/>
    </location>
</feature>
<feature type="region of interest" description="Disordered" evidence="1">
    <location>
        <begin position="1147"/>
        <end position="1182"/>
    </location>
</feature>
<feature type="compositionally biased region" description="Low complexity" evidence="1">
    <location>
        <begin position="1044"/>
        <end position="1056"/>
    </location>
</feature>
<reference evidence="2 3" key="1">
    <citation type="journal article" date="2020" name="Fungal Divers.">
        <title>Resolving the Mortierellaceae phylogeny through synthesis of multi-gene phylogenetics and phylogenomics.</title>
        <authorList>
            <person name="Vandepol N."/>
            <person name="Liber J."/>
            <person name="Desiro A."/>
            <person name="Na H."/>
            <person name="Kennedy M."/>
            <person name="Barry K."/>
            <person name="Grigoriev I.V."/>
            <person name="Miller A.N."/>
            <person name="O'Donnell K."/>
            <person name="Stajich J.E."/>
            <person name="Bonito G."/>
        </authorList>
    </citation>
    <scope>NUCLEOTIDE SEQUENCE [LARGE SCALE GENOMIC DNA]</scope>
    <source>
        <strain evidence="2 3">AD045</strain>
    </source>
</reference>
<gene>
    <name evidence="2" type="ORF">BGZ96_001078</name>
</gene>
<feature type="region of interest" description="Disordered" evidence="1">
    <location>
        <begin position="657"/>
        <end position="709"/>
    </location>
</feature>
<feature type="region of interest" description="Disordered" evidence="1">
    <location>
        <begin position="1024"/>
        <end position="1056"/>
    </location>
</feature>
<sequence length="1318" mass="143091">MKDGSGLKDRVLKEKIEEENLVVMGCMKGTFVLKKGGLVKKTICVKGINLVPPEELKRRLEGSSPALGMLRKGGRARRGGINRGGADRRNHLPGFSVRGTQHLVCYEMPSEMDKLHGPREYLELRDLPISKTFVMMQSYRVPLQILPLDFGQQPLDPADEYIHSNRVVESRTTRQSTPSPFNTTNETPGNKRPRTRGSRQRKRVEEEETSESEGGPDSPVDNTCGSSSGGVYYDSRMRTASQSFLPPLPAITPTPLPSTPAPLYHSYSTRGRDRKIREQIHQQQQLASWTPSPSDESMTVKDKKRKMPLSRSLAMETEHSSAAKVENTSSSMGYSYLAGRSTENGAFFQQHGMGAEGEDMGGDQHGPTPGMSTSTLTTRGTPTQIQDFLQAINSTPLQDDIELKVHGYSTVEDEGCLGTSSMGTTIGSVTNDALAHARRASGYNGGYDQPMSAYPYQDGSSWQQDPVYSRHQQQQQSPWDHEAYSQMNARKTYSGLYPVQQYTLSHYESQPQFQTTGDSRCHTPQQQTFTNDSITYYDTAQASTATLPHMHDFQGSYGYHTGEYGHSFPIESTMHSATMSDVSHNEGDLERSEEAGYSLAHQSTPRPERGDSPWSSGSAYTRSSSLSTSLTLSPVVRSEASDGHDFGPTAELKSGYQPWADAGNTGKRRDVGGTCWSTNSQLPYGDTPSINQQAVGEQERDSTTTDSCNYQGHTVSVSFVHNARSSTSHLATSQATSQVSADIAMLTPSPGIGHRDNSSASTASSMHRANYGRQDHQELSSPCQENPQLKAHSFQTSPHPFRRTSQQPYIPVMSFSSGTILGTSPVDSCQGSPTTPREEIMDSAVSGSEPQDSPAFPEDEAEELSNRGQEEVATDEYEDEDEVGSFMTQMQASSSLETPAHTPSEGLFTGVATISATMAVSPVQRSYYSAAAGASGAATTKSPTLSRQRDIRTYSSEPDPYSPQLRREYRHPPSFLFHDLDDRNEFDRMLEYHSHQVELLEEHDQWEEGAVMGGHEQYGSGRLRDTGEYGDHEVSGQTFQLTTPQSKSQSSGKPQMMSPKALLALHHYSNEGLLERDGIGGASTGSVQPAAPSLGMTSSSDSLGQDEYLLHQARPLITKRHVRRYGHGTGSGFGVGIGGTQGILGFGSSEGDGYMPGSGDSSNNEGLRSSESGSGAGAGQSEDLPWALSRYDDTTSSEIACQLFSGLDAHRGGGAGGERRVNASGMGVGIGTSIGDHSRGNAIQLYGDSGQGSGGSEGEVLRGGSRSVQTLQLSDPVDQYSFEESSSLPSSPLGAQEEYEDQDEEEKEEAEYGPHHHQ</sequence>
<feature type="compositionally biased region" description="Basic and acidic residues" evidence="1">
    <location>
        <begin position="583"/>
        <end position="594"/>
    </location>
</feature>
<proteinExistence type="predicted"/>
<feature type="region of interest" description="Disordered" evidence="1">
    <location>
        <begin position="750"/>
        <end position="786"/>
    </location>
</feature>
<feature type="region of interest" description="Disordered" evidence="1">
    <location>
        <begin position="166"/>
        <end position="233"/>
    </location>
</feature>
<evidence type="ECO:0000313" key="2">
    <source>
        <dbReference type="EMBL" id="KAG0294483.1"/>
    </source>
</evidence>
<feature type="compositionally biased region" description="Polar residues" evidence="1">
    <location>
        <begin position="281"/>
        <end position="297"/>
    </location>
</feature>
<feature type="region of interest" description="Disordered" evidence="1">
    <location>
        <begin position="578"/>
        <end position="630"/>
    </location>
</feature>